<gene>
    <name evidence="1" type="ORF">GR257_34485</name>
</gene>
<comment type="caution">
    <text evidence="1">The sequence shown here is derived from an EMBL/GenBank/DDBJ whole genome shotgun (WGS) entry which is preliminary data.</text>
</comment>
<dbReference type="RefSeq" id="WP_130689449.1">
    <property type="nucleotide sequence ID" value="NZ_WUFV01000034.1"/>
</dbReference>
<protein>
    <submittedName>
        <fullName evidence="1">Uncharacterized protein</fullName>
    </submittedName>
</protein>
<evidence type="ECO:0000313" key="2">
    <source>
        <dbReference type="Proteomes" id="UP000471705"/>
    </source>
</evidence>
<dbReference type="EMBL" id="WUFV01000034">
    <property type="protein sequence ID" value="NEK19873.1"/>
    <property type="molecule type" value="Genomic_DNA"/>
</dbReference>
<dbReference type="Proteomes" id="UP000471705">
    <property type="component" value="Unassembled WGS sequence"/>
</dbReference>
<dbReference type="AlphaFoldDB" id="A0A7K3VRT9"/>
<sequence>MGKFQVSEDRLAKLNNAAAEFTAVCGSEHYTDAIRFTLRQLVHRSQRWDQKLLMEELYELHNKSTYDIGLKRYDFLKYIGDSFQFHSAFRYYVEQVLEIMALEQFQMLKGRVLAVESSTSQAR</sequence>
<proteinExistence type="predicted"/>
<accession>A0A7K3VRT9</accession>
<evidence type="ECO:0000313" key="1">
    <source>
        <dbReference type="EMBL" id="NEK19873.1"/>
    </source>
</evidence>
<name>A0A7K3VRT9_RHILE</name>
<organism evidence="1 2">
    <name type="scientific">Rhizobium leguminosarum</name>
    <dbReference type="NCBI Taxonomy" id="384"/>
    <lineage>
        <taxon>Bacteria</taxon>
        <taxon>Pseudomonadati</taxon>
        <taxon>Pseudomonadota</taxon>
        <taxon>Alphaproteobacteria</taxon>
        <taxon>Hyphomicrobiales</taxon>
        <taxon>Rhizobiaceae</taxon>
        <taxon>Rhizobium/Agrobacterium group</taxon>
        <taxon>Rhizobium</taxon>
    </lineage>
</organism>
<reference evidence="1 2" key="1">
    <citation type="submission" date="2019-12" db="EMBL/GenBank/DDBJ databases">
        <title>Rhizobium genotypes associated with high levels of biological nitrogen fixation by grain legumes in a temperate-maritime cropping system.</title>
        <authorList>
            <person name="Maluk M."/>
            <person name="Francesc Ferrando Molina F."/>
            <person name="Lopez Del Egido L."/>
            <person name="Lafos M."/>
            <person name="Langarica-Fuentes A."/>
            <person name="Gebre Yohannes G."/>
            <person name="Young M.W."/>
            <person name="Martin P."/>
            <person name="Gantlett R."/>
            <person name="Kenicer G."/>
            <person name="Hawes C."/>
            <person name="Begg G.S."/>
            <person name="Quilliam R.S."/>
            <person name="Squire G.R."/>
            <person name="Poole P.S."/>
            <person name="Young P.W."/>
            <person name="Iannetta P.M."/>
            <person name="James E.K."/>
        </authorList>
    </citation>
    <scope>NUCLEOTIDE SEQUENCE [LARGE SCALE GENOMIC DNA]</scope>
    <source>
        <strain evidence="1 2">JHI54</strain>
    </source>
</reference>